<keyword evidence="2 5" id="KW-0808">Transferase</keyword>
<keyword evidence="3 5" id="KW-0012">Acyltransferase</keyword>
<dbReference type="InterPro" id="IPR004143">
    <property type="entry name" value="BPL_LPL_catalytic"/>
</dbReference>
<dbReference type="InterPro" id="IPR020605">
    <property type="entry name" value="Octanoyltransferase_CS"/>
</dbReference>
<evidence type="ECO:0000256" key="4">
    <source>
        <dbReference type="ARBA" id="ARBA00024732"/>
    </source>
</evidence>
<dbReference type="PROSITE" id="PS01313">
    <property type="entry name" value="LIPB"/>
    <property type="match status" value="1"/>
</dbReference>
<dbReference type="PIRSF" id="PIRSF016262">
    <property type="entry name" value="LPLase"/>
    <property type="match status" value="1"/>
</dbReference>
<comment type="caution">
    <text evidence="8">The sequence shown here is derived from an EMBL/GenBank/DDBJ whole genome shotgun (WGS) entry which is preliminary data.</text>
</comment>
<comment type="similarity">
    <text evidence="5 6">Belongs to the LipB family.</text>
</comment>
<dbReference type="GO" id="GO:0033819">
    <property type="term" value="F:lipoyl(octanoyl) transferase activity"/>
    <property type="evidence" value="ECO:0007669"/>
    <property type="project" value="UniProtKB-EC"/>
</dbReference>
<dbReference type="CDD" id="cd16444">
    <property type="entry name" value="LipB"/>
    <property type="match status" value="1"/>
</dbReference>
<evidence type="ECO:0000256" key="1">
    <source>
        <dbReference type="ARBA" id="ARBA00004821"/>
    </source>
</evidence>
<dbReference type="SUPFAM" id="SSF55681">
    <property type="entry name" value="Class II aaRS and biotin synthetases"/>
    <property type="match status" value="1"/>
</dbReference>
<accession>A0ABS7EEH2</accession>
<evidence type="ECO:0000256" key="6">
    <source>
        <dbReference type="PIRNR" id="PIRNR016262"/>
    </source>
</evidence>
<evidence type="ECO:0000256" key="5">
    <source>
        <dbReference type="HAMAP-Rule" id="MF_00013"/>
    </source>
</evidence>
<dbReference type="Gene3D" id="3.30.930.10">
    <property type="entry name" value="Bira Bifunctional Protein, Domain 2"/>
    <property type="match status" value="1"/>
</dbReference>
<evidence type="ECO:0000256" key="2">
    <source>
        <dbReference type="ARBA" id="ARBA00022679"/>
    </source>
</evidence>
<keyword evidence="9" id="KW-1185">Reference proteome</keyword>
<feature type="binding site" evidence="5">
    <location>
        <begin position="69"/>
        <end position="76"/>
    </location>
    <ligand>
        <name>substrate</name>
    </ligand>
</feature>
<feature type="domain" description="BPL/LPL catalytic" evidence="7">
    <location>
        <begin position="30"/>
        <end position="205"/>
    </location>
</feature>
<feature type="binding site" evidence="5">
    <location>
        <begin position="136"/>
        <end position="138"/>
    </location>
    <ligand>
        <name>substrate</name>
    </ligand>
</feature>
<evidence type="ECO:0000256" key="3">
    <source>
        <dbReference type="ARBA" id="ARBA00023315"/>
    </source>
</evidence>
<dbReference type="PROSITE" id="PS51733">
    <property type="entry name" value="BPL_LPL_CATALYTIC"/>
    <property type="match status" value="1"/>
</dbReference>
<comment type="catalytic activity">
    <reaction evidence="5 6">
        <text>octanoyl-[ACP] + L-lysyl-[protein] = N(6)-octanoyl-L-lysyl-[protein] + holo-[ACP] + H(+)</text>
        <dbReference type="Rhea" id="RHEA:17665"/>
        <dbReference type="Rhea" id="RHEA-COMP:9636"/>
        <dbReference type="Rhea" id="RHEA-COMP:9685"/>
        <dbReference type="Rhea" id="RHEA-COMP:9752"/>
        <dbReference type="Rhea" id="RHEA-COMP:9928"/>
        <dbReference type="ChEBI" id="CHEBI:15378"/>
        <dbReference type="ChEBI" id="CHEBI:29969"/>
        <dbReference type="ChEBI" id="CHEBI:64479"/>
        <dbReference type="ChEBI" id="CHEBI:78463"/>
        <dbReference type="ChEBI" id="CHEBI:78809"/>
        <dbReference type="EC" id="2.3.1.181"/>
    </reaction>
</comment>
<reference evidence="8" key="1">
    <citation type="submission" date="2021-07" db="EMBL/GenBank/DDBJ databases">
        <title>Neiella marina sp. nov., isolated from the intestinal content of sea cucumber Apostichopus japonicus.</title>
        <authorList>
            <person name="Bai X."/>
        </authorList>
    </citation>
    <scope>NUCLEOTIDE SEQUENCE</scope>
    <source>
        <strain evidence="8">126</strain>
    </source>
</reference>
<evidence type="ECO:0000259" key="7">
    <source>
        <dbReference type="PROSITE" id="PS51733"/>
    </source>
</evidence>
<dbReference type="PANTHER" id="PTHR10993">
    <property type="entry name" value="OCTANOYLTRANSFERASE"/>
    <property type="match status" value="1"/>
</dbReference>
<dbReference type="RefSeq" id="WP_220103415.1">
    <property type="nucleotide sequence ID" value="NZ_JAHZSS010000006.1"/>
</dbReference>
<dbReference type="Proteomes" id="UP001166251">
    <property type="component" value="Unassembled WGS sequence"/>
</dbReference>
<dbReference type="InterPro" id="IPR000544">
    <property type="entry name" value="Octanoyltransferase"/>
</dbReference>
<comment type="pathway">
    <text evidence="1 5 6">Protein modification; protein lipoylation via endogenous pathway; protein N(6)-(lipoyl)lysine from octanoyl-[acyl-carrier-protein]: step 1/2.</text>
</comment>
<evidence type="ECO:0000313" key="9">
    <source>
        <dbReference type="Proteomes" id="UP001166251"/>
    </source>
</evidence>
<feature type="active site" description="Acyl-thioester intermediate" evidence="5">
    <location>
        <position position="167"/>
    </location>
</feature>
<dbReference type="EMBL" id="JAHZSS010000006">
    <property type="protein sequence ID" value="MBW8190726.1"/>
    <property type="molecule type" value="Genomic_DNA"/>
</dbReference>
<evidence type="ECO:0000313" key="8">
    <source>
        <dbReference type="EMBL" id="MBW8190726.1"/>
    </source>
</evidence>
<comment type="miscellaneous">
    <text evidence="5">In the reaction, the free carboxyl group of octanoic acid is attached via an amide linkage to the epsilon-amino group of a specific lysine residue of lipoyl domains of lipoate-dependent enzymes.</text>
</comment>
<dbReference type="HAMAP" id="MF_00013">
    <property type="entry name" value="LipB"/>
    <property type="match status" value="1"/>
</dbReference>
<keyword evidence="5" id="KW-0963">Cytoplasm</keyword>
<comment type="function">
    <text evidence="4 5 6">Catalyzes the transfer of endogenously produced octanoic acid from octanoyl-acyl-carrier-protein onto the lipoyl domains of lipoate-dependent enzymes. Lipoyl-ACP can also act as a substrate although octanoyl-ACP is likely to be the physiological substrate.</text>
</comment>
<organism evidence="8 9">
    <name type="scientific">Neiella holothuriorum</name>
    <dbReference type="NCBI Taxonomy" id="2870530"/>
    <lineage>
        <taxon>Bacteria</taxon>
        <taxon>Pseudomonadati</taxon>
        <taxon>Pseudomonadota</taxon>
        <taxon>Gammaproteobacteria</taxon>
        <taxon>Alteromonadales</taxon>
        <taxon>Echinimonadaceae</taxon>
        <taxon>Neiella</taxon>
    </lineage>
</organism>
<dbReference type="Pfam" id="PF21948">
    <property type="entry name" value="LplA-B_cat"/>
    <property type="match status" value="1"/>
</dbReference>
<sequence length="218" mass="24216">MSSLIIRSLGQQPYQQCWQWMQDFTNQRGPETPDELWLLEHDPVFTLGQAGKEEHILSQTNIPIVKADRGGQVTYHGPGQLIIYLLLDLRRLKITVRDLVTHMEQAIIELLAQYQINAYAKCDAPGVYVDEAKIASLGLRVRKGCTFHGLALNVDMDLQPFLTINPCGYAGMAMTQSSTLGGPATTHDAAAKLAQRLAERLGHATTDYKDELPSLVND</sequence>
<feature type="binding site" evidence="5">
    <location>
        <begin position="149"/>
        <end position="151"/>
    </location>
    <ligand>
        <name>substrate</name>
    </ligand>
</feature>
<name>A0ABS7EEH2_9GAMM</name>
<dbReference type="NCBIfam" id="TIGR00214">
    <property type="entry name" value="lipB"/>
    <property type="match status" value="1"/>
</dbReference>
<dbReference type="NCBIfam" id="NF010922">
    <property type="entry name" value="PRK14342.1"/>
    <property type="match status" value="1"/>
</dbReference>
<gene>
    <name evidence="5 8" type="primary">lipB</name>
    <name evidence="8" type="ORF">K0504_06745</name>
</gene>
<dbReference type="PANTHER" id="PTHR10993:SF7">
    <property type="entry name" value="LIPOYLTRANSFERASE 2, MITOCHONDRIAL-RELATED"/>
    <property type="match status" value="1"/>
</dbReference>
<proteinExistence type="inferred from homology"/>
<dbReference type="EC" id="2.3.1.181" evidence="5 6"/>
<comment type="subcellular location">
    <subcellularLocation>
        <location evidence="5">Cytoplasm</location>
    </subcellularLocation>
</comment>
<feature type="site" description="Lowers pKa of active site Cys" evidence="5">
    <location>
        <position position="133"/>
    </location>
</feature>
<dbReference type="InterPro" id="IPR045864">
    <property type="entry name" value="aa-tRNA-synth_II/BPL/LPL"/>
</dbReference>
<protein>
    <recommendedName>
        <fullName evidence="5 6">Octanoyltransferase</fullName>
        <ecNumber evidence="5 6">2.3.1.181</ecNumber>
    </recommendedName>
    <alternativeName>
        <fullName evidence="5">Lipoate-protein ligase B</fullName>
    </alternativeName>
    <alternativeName>
        <fullName evidence="5">Lipoyl/octanoyl transferase</fullName>
    </alternativeName>
    <alternativeName>
        <fullName evidence="5">Octanoyl-[acyl-carrier-protein]-protein N-octanoyltransferase</fullName>
    </alternativeName>
</protein>